<keyword evidence="1" id="KW-0645">Protease</keyword>
<feature type="domain" description="Integrase catalytic" evidence="4">
    <location>
        <begin position="126"/>
        <end position="322"/>
    </location>
</feature>
<organism evidence="5 6">
    <name type="scientific">Mucuna pruriens</name>
    <name type="common">Velvet bean</name>
    <name type="synonym">Dolichos pruriens</name>
    <dbReference type="NCBI Taxonomy" id="157652"/>
    <lineage>
        <taxon>Eukaryota</taxon>
        <taxon>Viridiplantae</taxon>
        <taxon>Streptophyta</taxon>
        <taxon>Embryophyta</taxon>
        <taxon>Tracheophyta</taxon>
        <taxon>Spermatophyta</taxon>
        <taxon>Magnoliopsida</taxon>
        <taxon>eudicotyledons</taxon>
        <taxon>Gunneridae</taxon>
        <taxon>Pentapetalae</taxon>
        <taxon>rosids</taxon>
        <taxon>fabids</taxon>
        <taxon>Fabales</taxon>
        <taxon>Fabaceae</taxon>
        <taxon>Papilionoideae</taxon>
        <taxon>50 kb inversion clade</taxon>
        <taxon>NPAAA clade</taxon>
        <taxon>indigoferoid/millettioid clade</taxon>
        <taxon>Phaseoleae</taxon>
        <taxon>Mucuna</taxon>
    </lineage>
</organism>
<dbReference type="PANTHER" id="PTHR42648">
    <property type="entry name" value="TRANSPOSASE, PUTATIVE-RELATED"/>
    <property type="match status" value="1"/>
</dbReference>
<evidence type="ECO:0000313" key="5">
    <source>
        <dbReference type="EMBL" id="RDX70252.1"/>
    </source>
</evidence>
<comment type="caution">
    <text evidence="5">The sequence shown here is derived from an EMBL/GenBank/DDBJ whole genome shotgun (WGS) entry which is preliminary data.</text>
</comment>
<dbReference type="InterPro" id="IPR039537">
    <property type="entry name" value="Retrotran_Ty1/copia-like"/>
</dbReference>
<sequence>MWVNQTTSGKENVVEHPSTWQLEQDIQAFSKEEMNRLRVLLKSKSLGSCGLTMNGKSSFNISILVPQSIWILDSGATDHMTSFPSYFTSYLKVSKKQLITVANGDHVPIAGSGNIQLHSSLSLHNVLHFPKLANNLRLIQDWNCAVTFFCSHFVIQELTMGKTIGIAIEHGGLYCLQHTKIDNNTNKEELPSSQRATLETWAPSQNWLYHKYLGHPPFGLQSNNGTKFVNFEFSKFLKDNSVVHELTCVNTPQQNGVAERKNRYLLEVARALLFHMFVPNVYWGEVVLTPTYLINRLPTRDVQVQEVTKLTLVPEQVQMFEPDVSIPNNSIKEKVQLFKSKCKSDGILERYKARLVAKGYTQTYGIDYEETFAPVAKMNT</sequence>
<dbReference type="Gene3D" id="3.30.420.10">
    <property type="entry name" value="Ribonuclease H-like superfamily/Ribonuclease H"/>
    <property type="match status" value="1"/>
</dbReference>
<dbReference type="GO" id="GO:0015074">
    <property type="term" value="P:DNA integration"/>
    <property type="evidence" value="ECO:0007669"/>
    <property type="project" value="InterPro"/>
</dbReference>
<evidence type="ECO:0000259" key="4">
    <source>
        <dbReference type="PROSITE" id="PS50994"/>
    </source>
</evidence>
<dbReference type="Pfam" id="PF07727">
    <property type="entry name" value="RVT_2"/>
    <property type="match status" value="1"/>
</dbReference>
<evidence type="ECO:0000256" key="1">
    <source>
        <dbReference type="ARBA" id="ARBA00022670"/>
    </source>
</evidence>
<dbReference type="GO" id="GO:0006508">
    <property type="term" value="P:proteolysis"/>
    <property type="evidence" value="ECO:0007669"/>
    <property type="project" value="UniProtKB-KW"/>
</dbReference>
<dbReference type="OrthoDB" id="2663223at2759"/>
<dbReference type="Pfam" id="PF22936">
    <property type="entry name" value="Pol_BBD"/>
    <property type="match status" value="1"/>
</dbReference>
<dbReference type="InterPro" id="IPR001584">
    <property type="entry name" value="Integrase_cat-core"/>
</dbReference>
<dbReference type="Proteomes" id="UP000257109">
    <property type="component" value="Unassembled WGS sequence"/>
</dbReference>
<gene>
    <name evidence="5" type="ORF">CR513_50525</name>
</gene>
<dbReference type="InterPro" id="IPR013103">
    <property type="entry name" value="RVT_2"/>
</dbReference>
<feature type="non-terminal residue" evidence="5">
    <location>
        <position position="1"/>
    </location>
</feature>
<dbReference type="PROSITE" id="PS50994">
    <property type="entry name" value="INTEGRASE"/>
    <property type="match status" value="1"/>
</dbReference>
<keyword evidence="2" id="KW-0479">Metal-binding</keyword>
<keyword evidence="3" id="KW-0378">Hydrolase</keyword>
<protein>
    <recommendedName>
        <fullName evidence="4">Integrase catalytic domain-containing protein</fullName>
    </recommendedName>
</protein>
<dbReference type="InterPro" id="IPR054722">
    <property type="entry name" value="PolX-like_BBD"/>
</dbReference>
<evidence type="ECO:0000256" key="3">
    <source>
        <dbReference type="ARBA" id="ARBA00022801"/>
    </source>
</evidence>
<dbReference type="EMBL" id="QJKJ01011779">
    <property type="protein sequence ID" value="RDX70252.1"/>
    <property type="molecule type" value="Genomic_DNA"/>
</dbReference>
<dbReference type="InterPro" id="IPR036397">
    <property type="entry name" value="RNaseH_sf"/>
</dbReference>
<dbReference type="SUPFAM" id="SSF53098">
    <property type="entry name" value="Ribonuclease H-like"/>
    <property type="match status" value="1"/>
</dbReference>
<dbReference type="STRING" id="157652.A0A371EW41"/>
<feature type="non-terminal residue" evidence="5">
    <location>
        <position position="380"/>
    </location>
</feature>
<dbReference type="InterPro" id="IPR012337">
    <property type="entry name" value="RNaseH-like_sf"/>
</dbReference>
<dbReference type="GO" id="GO:0003676">
    <property type="term" value="F:nucleic acid binding"/>
    <property type="evidence" value="ECO:0007669"/>
    <property type="project" value="InterPro"/>
</dbReference>
<name>A0A371EW41_MUCPR</name>
<dbReference type="PANTHER" id="PTHR42648:SF31">
    <property type="entry name" value="RNA-DIRECTED DNA POLYMERASE"/>
    <property type="match status" value="1"/>
</dbReference>
<dbReference type="GO" id="GO:0008233">
    <property type="term" value="F:peptidase activity"/>
    <property type="evidence" value="ECO:0007669"/>
    <property type="project" value="UniProtKB-KW"/>
</dbReference>
<dbReference type="GO" id="GO:0046872">
    <property type="term" value="F:metal ion binding"/>
    <property type="evidence" value="ECO:0007669"/>
    <property type="project" value="UniProtKB-KW"/>
</dbReference>
<dbReference type="AlphaFoldDB" id="A0A371EW41"/>
<reference evidence="5" key="1">
    <citation type="submission" date="2018-05" db="EMBL/GenBank/DDBJ databases">
        <title>Draft genome of Mucuna pruriens seed.</title>
        <authorList>
            <person name="Nnadi N.E."/>
            <person name="Vos R."/>
            <person name="Hasami M.H."/>
            <person name="Devisetty U.K."/>
            <person name="Aguiy J.C."/>
        </authorList>
    </citation>
    <scope>NUCLEOTIDE SEQUENCE [LARGE SCALE GENOMIC DNA]</scope>
    <source>
        <strain evidence="5">JCA_2017</strain>
    </source>
</reference>
<proteinExistence type="predicted"/>
<keyword evidence="6" id="KW-1185">Reference proteome</keyword>
<evidence type="ECO:0000313" key="6">
    <source>
        <dbReference type="Proteomes" id="UP000257109"/>
    </source>
</evidence>
<accession>A0A371EW41</accession>
<evidence type="ECO:0000256" key="2">
    <source>
        <dbReference type="ARBA" id="ARBA00022723"/>
    </source>
</evidence>